<reference evidence="1" key="1">
    <citation type="submission" date="2023-01" db="EMBL/GenBank/DDBJ databases">
        <title>Genome assembly of the deep-sea coral Lophelia pertusa.</title>
        <authorList>
            <person name="Herrera S."/>
            <person name="Cordes E."/>
        </authorList>
    </citation>
    <scope>NUCLEOTIDE SEQUENCE</scope>
    <source>
        <strain evidence="1">USNM1676648</strain>
        <tissue evidence="1">Polyp</tissue>
    </source>
</reference>
<gene>
    <name evidence="1" type="ORF">OS493_019545</name>
</gene>
<dbReference type="Proteomes" id="UP001163046">
    <property type="component" value="Unassembled WGS sequence"/>
</dbReference>
<protein>
    <submittedName>
        <fullName evidence="1">Uncharacterized protein</fullName>
    </submittedName>
</protein>
<keyword evidence="2" id="KW-1185">Reference proteome</keyword>
<evidence type="ECO:0000313" key="2">
    <source>
        <dbReference type="Proteomes" id="UP001163046"/>
    </source>
</evidence>
<sequence length="139" mass="15986">MCTEYKDITGEKVFHVAPKQVSAQSDGDMNAIYWHRFIDHVTSKPMQFYDTRESFQESLNMKPISTFLVSYQTPARTLRPVEPRLQAGFVDDIPPQRTTLCYELCASFGMATAALQKCRLMSDIVMDSMCTSYNRQHLE</sequence>
<comment type="caution">
    <text evidence="1">The sequence shown here is derived from an EMBL/GenBank/DDBJ whole genome shotgun (WGS) entry which is preliminary data.</text>
</comment>
<name>A0A9X0D2J6_9CNID</name>
<dbReference type="AlphaFoldDB" id="A0A9X0D2J6"/>
<organism evidence="1 2">
    <name type="scientific">Desmophyllum pertusum</name>
    <dbReference type="NCBI Taxonomy" id="174260"/>
    <lineage>
        <taxon>Eukaryota</taxon>
        <taxon>Metazoa</taxon>
        <taxon>Cnidaria</taxon>
        <taxon>Anthozoa</taxon>
        <taxon>Hexacorallia</taxon>
        <taxon>Scleractinia</taxon>
        <taxon>Caryophylliina</taxon>
        <taxon>Caryophylliidae</taxon>
        <taxon>Desmophyllum</taxon>
    </lineage>
</organism>
<evidence type="ECO:0000313" key="1">
    <source>
        <dbReference type="EMBL" id="KAJ7384867.1"/>
    </source>
</evidence>
<proteinExistence type="predicted"/>
<accession>A0A9X0D2J6</accession>
<dbReference type="EMBL" id="MU825884">
    <property type="protein sequence ID" value="KAJ7384867.1"/>
    <property type="molecule type" value="Genomic_DNA"/>
</dbReference>